<dbReference type="Proteomes" id="UP000001542">
    <property type="component" value="Unassembled WGS sequence"/>
</dbReference>
<dbReference type="KEGG" id="tva:4766435"/>
<name>A2EFN6_TRIV3</name>
<evidence type="ECO:0000256" key="2">
    <source>
        <dbReference type="SAM" id="Phobius"/>
    </source>
</evidence>
<dbReference type="VEuPathDB" id="TrichDB:TVAGG3_0062160"/>
<proteinExistence type="predicted"/>
<organism evidence="3 4">
    <name type="scientific">Trichomonas vaginalis (strain ATCC PRA-98 / G3)</name>
    <dbReference type="NCBI Taxonomy" id="412133"/>
    <lineage>
        <taxon>Eukaryota</taxon>
        <taxon>Metamonada</taxon>
        <taxon>Parabasalia</taxon>
        <taxon>Trichomonadida</taxon>
        <taxon>Trichomonadidae</taxon>
        <taxon>Trichomonas</taxon>
    </lineage>
</organism>
<dbReference type="InParanoid" id="A2EFN6"/>
<accession>A2EFN6</accession>
<protein>
    <recommendedName>
        <fullName evidence="5">Right handed beta helix domain-containing protein</fullName>
    </recommendedName>
</protein>
<evidence type="ECO:0008006" key="5">
    <source>
        <dbReference type="Google" id="ProtNLM"/>
    </source>
</evidence>
<dbReference type="SMR" id="A2EFN6"/>
<dbReference type="VEuPathDB" id="TrichDB:TVAG_487580"/>
<feature type="transmembrane region" description="Helical" evidence="2">
    <location>
        <begin position="338"/>
        <end position="364"/>
    </location>
</feature>
<keyword evidence="4" id="KW-1185">Reference proteome</keyword>
<keyword evidence="2" id="KW-0812">Transmembrane</keyword>
<evidence type="ECO:0000313" key="3">
    <source>
        <dbReference type="EMBL" id="EAY08531.1"/>
    </source>
</evidence>
<dbReference type="InterPro" id="IPR011050">
    <property type="entry name" value="Pectin_lyase_fold/virulence"/>
</dbReference>
<feature type="compositionally biased region" description="Low complexity" evidence="1">
    <location>
        <begin position="175"/>
        <end position="191"/>
    </location>
</feature>
<evidence type="ECO:0000313" key="4">
    <source>
        <dbReference type="Proteomes" id="UP000001542"/>
    </source>
</evidence>
<keyword evidence="2" id="KW-1133">Transmembrane helix</keyword>
<dbReference type="EMBL" id="DS113376">
    <property type="protein sequence ID" value="EAY08531.1"/>
    <property type="molecule type" value="Genomic_DNA"/>
</dbReference>
<dbReference type="AlphaFoldDB" id="A2EFN6"/>
<evidence type="ECO:0000256" key="1">
    <source>
        <dbReference type="SAM" id="MobiDB-lite"/>
    </source>
</evidence>
<dbReference type="RefSeq" id="XP_001320754.1">
    <property type="nucleotide sequence ID" value="XM_001320719.1"/>
</dbReference>
<dbReference type="SUPFAM" id="SSF51126">
    <property type="entry name" value="Pectin lyase-like"/>
    <property type="match status" value="1"/>
</dbReference>
<feature type="region of interest" description="Disordered" evidence="1">
    <location>
        <begin position="171"/>
        <end position="191"/>
    </location>
</feature>
<reference evidence="3" key="2">
    <citation type="journal article" date="2007" name="Science">
        <title>Draft genome sequence of the sexually transmitted pathogen Trichomonas vaginalis.</title>
        <authorList>
            <person name="Carlton J.M."/>
            <person name="Hirt R.P."/>
            <person name="Silva J.C."/>
            <person name="Delcher A.L."/>
            <person name="Schatz M."/>
            <person name="Zhao Q."/>
            <person name="Wortman J.R."/>
            <person name="Bidwell S.L."/>
            <person name="Alsmark U.C.M."/>
            <person name="Besteiro S."/>
            <person name="Sicheritz-Ponten T."/>
            <person name="Noel C.J."/>
            <person name="Dacks J.B."/>
            <person name="Foster P.G."/>
            <person name="Simillion C."/>
            <person name="Van de Peer Y."/>
            <person name="Miranda-Saavedra D."/>
            <person name="Barton G.J."/>
            <person name="Westrop G.D."/>
            <person name="Mueller S."/>
            <person name="Dessi D."/>
            <person name="Fiori P.L."/>
            <person name="Ren Q."/>
            <person name="Paulsen I."/>
            <person name="Zhang H."/>
            <person name="Bastida-Corcuera F.D."/>
            <person name="Simoes-Barbosa A."/>
            <person name="Brown M.T."/>
            <person name="Hayes R.D."/>
            <person name="Mukherjee M."/>
            <person name="Okumura C.Y."/>
            <person name="Schneider R."/>
            <person name="Smith A.J."/>
            <person name="Vanacova S."/>
            <person name="Villalvazo M."/>
            <person name="Haas B.J."/>
            <person name="Pertea M."/>
            <person name="Feldblyum T.V."/>
            <person name="Utterback T.R."/>
            <person name="Shu C.L."/>
            <person name="Osoegawa K."/>
            <person name="de Jong P.J."/>
            <person name="Hrdy I."/>
            <person name="Horvathova L."/>
            <person name="Zubacova Z."/>
            <person name="Dolezal P."/>
            <person name="Malik S.B."/>
            <person name="Logsdon J.M. Jr."/>
            <person name="Henze K."/>
            <person name="Gupta A."/>
            <person name="Wang C.C."/>
            <person name="Dunne R.L."/>
            <person name="Upcroft J.A."/>
            <person name="Upcroft P."/>
            <person name="White O."/>
            <person name="Salzberg S.L."/>
            <person name="Tang P."/>
            <person name="Chiu C.-H."/>
            <person name="Lee Y.-S."/>
            <person name="Embley T.M."/>
            <person name="Coombs G.H."/>
            <person name="Mottram J.C."/>
            <person name="Tachezy J."/>
            <person name="Fraser-Liggett C.M."/>
            <person name="Johnson P.J."/>
        </authorList>
    </citation>
    <scope>NUCLEOTIDE SEQUENCE [LARGE SCALE GENOMIC DNA]</scope>
    <source>
        <strain evidence="3">G3</strain>
    </source>
</reference>
<keyword evidence="2" id="KW-0472">Membrane</keyword>
<gene>
    <name evidence="3" type="ORF">TVAG_487580</name>
</gene>
<reference evidence="3" key="1">
    <citation type="submission" date="2006-10" db="EMBL/GenBank/DDBJ databases">
        <authorList>
            <person name="Amadeo P."/>
            <person name="Zhao Q."/>
            <person name="Wortman J."/>
            <person name="Fraser-Liggett C."/>
            <person name="Carlton J."/>
        </authorList>
    </citation>
    <scope>NUCLEOTIDE SEQUENCE</scope>
    <source>
        <strain evidence="3">G3</strain>
    </source>
</reference>
<sequence>MHGSPFHVNKVGHNTTFSKGFFSRTFDTLFFMKKGSNLNIFSSTFSKLKAPMVLAVVDSYYDVDKQIDITEPSQITSTGNGLRIANCKAQKLNIQSGHALIYSTGPRIFISNCTFTNITGTNACLFYISGVSDFQINNTNITGFTGGVAGIGYASSSTVIINNTNIKIHPGPVAESTNTTEESTNTTNTTTNTTNTLQAVLFSFDATNSTIELMTVTSVEDSHKGIPYIKIADSIASSFESVEFNAAAKTDALITYTNASHASIFAVAFVNASIPLSLSNYSSMAIRRSCMTNTIPNISTNDSILVYQNFTNTSSCNLDYIKIPTSVAEAELTKAEKIAAWVTFAFFILFFVVVFGILISLIFCKVGMSEELNFSEEQQDEEDSFESFAA</sequence>